<evidence type="ECO:0000256" key="6">
    <source>
        <dbReference type="ARBA" id="ARBA00022723"/>
    </source>
</evidence>
<keyword evidence="8" id="KW-0408">Iron</keyword>
<dbReference type="OrthoDB" id="8523426at2"/>
<dbReference type="InterPro" id="IPR013785">
    <property type="entry name" value="Aldolase_TIM"/>
</dbReference>
<dbReference type="GO" id="GO:0010181">
    <property type="term" value="F:FMN binding"/>
    <property type="evidence" value="ECO:0007669"/>
    <property type="project" value="InterPro"/>
</dbReference>
<accession>A0A2N7U7V4</accession>
<reference evidence="12 13" key="1">
    <citation type="submission" date="2018-01" db="EMBL/GenBank/DDBJ databases">
        <title>Halomonas endophytica sp. nov., isolated from storage liquid in the stems of Populus euphratica.</title>
        <authorList>
            <person name="Chen C."/>
        </authorList>
    </citation>
    <scope>NUCLEOTIDE SEQUENCE [LARGE SCALE GENOMIC DNA]</scope>
    <source>
        <strain evidence="12 13">MC28</strain>
    </source>
</reference>
<dbReference type="GO" id="GO:0051536">
    <property type="term" value="F:iron-sulfur cluster binding"/>
    <property type="evidence" value="ECO:0007669"/>
    <property type="project" value="UniProtKB-KW"/>
</dbReference>
<dbReference type="GO" id="GO:0033543">
    <property type="term" value="P:fatty acid beta-oxidation, unsaturated, even number, reductase/isomerase pathway"/>
    <property type="evidence" value="ECO:0007669"/>
    <property type="project" value="TreeGrafter"/>
</dbReference>
<dbReference type="PRINTS" id="PR00368">
    <property type="entry name" value="FADPNR"/>
</dbReference>
<keyword evidence="4" id="KW-0285">Flavoprotein</keyword>
<proteinExistence type="inferred from homology"/>
<dbReference type="Pfam" id="PF07992">
    <property type="entry name" value="Pyr_redox_2"/>
    <property type="match status" value="1"/>
</dbReference>
<dbReference type="SUPFAM" id="SSF51395">
    <property type="entry name" value="FMN-linked oxidoreductases"/>
    <property type="match status" value="1"/>
</dbReference>
<dbReference type="GO" id="GO:0032259">
    <property type="term" value="P:methylation"/>
    <property type="evidence" value="ECO:0007669"/>
    <property type="project" value="UniProtKB-KW"/>
</dbReference>
<evidence type="ECO:0000313" key="12">
    <source>
        <dbReference type="EMBL" id="PMR76530.1"/>
    </source>
</evidence>
<dbReference type="GO" id="GO:0008670">
    <property type="term" value="F:2,4-dienoyl-CoA reductase (NADPH) activity"/>
    <property type="evidence" value="ECO:0007669"/>
    <property type="project" value="TreeGrafter"/>
</dbReference>
<organism evidence="12 13">
    <name type="scientific">Billgrantia endophytica</name>
    <dbReference type="NCBI Taxonomy" id="2033802"/>
    <lineage>
        <taxon>Bacteria</taxon>
        <taxon>Pseudomonadati</taxon>
        <taxon>Pseudomonadota</taxon>
        <taxon>Gammaproteobacteria</taxon>
        <taxon>Oceanospirillales</taxon>
        <taxon>Halomonadaceae</taxon>
        <taxon>Billgrantia</taxon>
    </lineage>
</organism>
<sequence length="695" mass="75454">MTMPDLPDSLAPLFVPLRIKGLTLKNRIMSTSHAPGYASAGRPTERYMAYHEAKAEGGLALTCFGGSSSVSLDSPAAQWRQISVADDGIVPAFRRFAERIHRHDTALMCQLSHLGHRSRYDTEHWLAPVAPSPLKEFVHRSFPRSLDRFDIKRIVEDFGHAARRCREGDIDGVEIISSGAHLIGQFLSPATNQRHDGYGGSLANRMRFGLEVFESIRRHAGNDYVAGLRLSSDEMSPGALDHAQCIEIAAAFAHSGLIDFLTVSTAQNASPLGLARAIPGMWAAPHPYAELAGDLRRAAGIPVFHAGRFLTLEQGAAALEAGQLDMVGMTRAHIADPHLVRKALEGRTQEIRPCVGANYCVERLHLGGVSLCLHNVATGRETALPHIIEAAPRSHRVVIVGAGPAGLEAARVCAERGHRVALFEACETVGGQTLVAARVDWRRSMAEIPRWLESRVRALGVELRLATQATPAEVLALEPDVVIVATGGVPSLGQFEGSQLAVSARDILAEKVPPGRRVLLFDDNGYHQGPSCAEYLLERGAEVEIVTPERSLGVEMSASNYAIHLRHIHAGGGTITPDHRLIRLERTAHGLQAVLRNEYSERECLREIDQVVVEHGSLPDDELFHALAPMASNAGRTDWQAFVELAPQPEPDDPAGFTIFRIGDVLASRDVHAAMFDAMRLSLAIGIDRAPRTTP</sequence>
<evidence type="ECO:0000256" key="7">
    <source>
        <dbReference type="ARBA" id="ARBA00023002"/>
    </source>
</evidence>
<protein>
    <submittedName>
        <fullName evidence="12">N-methylproline demethylase</fullName>
    </submittedName>
</protein>
<keyword evidence="5" id="KW-0288">FMN</keyword>
<dbReference type="Gene3D" id="3.50.50.60">
    <property type="entry name" value="FAD/NAD(P)-binding domain"/>
    <property type="match status" value="1"/>
</dbReference>
<comment type="similarity">
    <text evidence="3">In the N-terminal section; belongs to the NADH:flavin oxidoreductase/NADH oxidase family.</text>
</comment>
<evidence type="ECO:0000256" key="2">
    <source>
        <dbReference type="ARBA" id="ARBA00001966"/>
    </source>
</evidence>
<dbReference type="Gene3D" id="3.40.50.720">
    <property type="entry name" value="NAD(P)-binding Rossmann-like Domain"/>
    <property type="match status" value="1"/>
</dbReference>
<comment type="cofactor">
    <cofactor evidence="2">
        <name>[4Fe-4S] cluster</name>
        <dbReference type="ChEBI" id="CHEBI:49883"/>
    </cofactor>
</comment>
<keyword evidence="7" id="KW-0560">Oxidoreductase</keyword>
<keyword evidence="6" id="KW-0479">Metal-binding</keyword>
<feature type="domain" description="NADH:flavin oxidoreductase/NADH oxidase N-terminal" evidence="10">
    <location>
        <begin position="13"/>
        <end position="349"/>
    </location>
</feature>
<keyword evidence="12" id="KW-0489">Methyltransferase</keyword>
<name>A0A2N7U7V4_9GAMM</name>
<dbReference type="SUPFAM" id="SSF51905">
    <property type="entry name" value="FAD/NAD(P)-binding domain"/>
    <property type="match status" value="1"/>
</dbReference>
<evidence type="ECO:0000256" key="1">
    <source>
        <dbReference type="ARBA" id="ARBA00001917"/>
    </source>
</evidence>
<dbReference type="AlphaFoldDB" id="A0A2N7U7V4"/>
<dbReference type="Proteomes" id="UP000235803">
    <property type="component" value="Unassembled WGS sequence"/>
</dbReference>
<dbReference type="PANTHER" id="PTHR42917">
    <property type="entry name" value="2,4-DIENOYL-COA REDUCTASE"/>
    <property type="match status" value="1"/>
</dbReference>
<evidence type="ECO:0000313" key="13">
    <source>
        <dbReference type="Proteomes" id="UP000235803"/>
    </source>
</evidence>
<dbReference type="PRINTS" id="PR00411">
    <property type="entry name" value="PNDRDTASEI"/>
</dbReference>
<feature type="domain" description="FAD/NAD(P)-binding" evidence="11">
    <location>
        <begin position="396"/>
        <end position="631"/>
    </location>
</feature>
<keyword evidence="9" id="KW-0411">Iron-sulfur</keyword>
<dbReference type="CDD" id="cd04734">
    <property type="entry name" value="OYE_like_3_FMN"/>
    <property type="match status" value="1"/>
</dbReference>
<dbReference type="InterPro" id="IPR036188">
    <property type="entry name" value="FAD/NAD-bd_sf"/>
</dbReference>
<evidence type="ECO:0000256" key="5">
    <source>
        <dbReference type="ARBA" id="ARBA00022643"/>
    </source>
</evidence>
<dbReference type="InterPro" id="IPR051793">
    <property type="entry name" value="NADH:flavin_oxidoreductase"/>
</dbReference>
<evidence type="ECO:0000256" key="3">
    <source>
        <dbReference type="ARBA" id="ARBA00011048"/>
    </source>
</evidence>
<keyword evidence="12" id="KW-0808">Transferase</keyword>
<evidence type="ECO:0000259" key="10">
    <source>
        <dbReference type="Pfam" id="PF00724"/>
    </source>
</evidence>
<comment type="cofactor">
    <cofactor evidence="1">
        <name>FMN</name>
        <dbReference type="ChEBI" id="CHEBI:58210"/>
    </cofactor>
</comment>
<dbReference type="GO" id="GO:0008168">
    <property type="term" value="F:methyltransferase activity"/>
    <property type="evidence" value="ECO:0007669"/>
    <property type="project" value="UniProtKB-KW"/>
</dbReference>
<dbReference type="RefSeq" id="WP_102652434.1">
    <property type="nucleotide sequence ID" value="NZ_PNRF01000012.1"/>
</dbReference>
<dbReference type="Pfam" id="PF00724">
    <property type="entry name" value="Oxidored_FMN"/>
    <property type="match status" value="1"/>
</dbReference>
<evidence type="ECO:0000259" key="11">
    <source>
        <dbReference type="Pfam" id="PF07992"/>
    </source>
</evidence>
<comment type="caution">
    <text evidence="12">The sequence shown here is derived from an EMBL/GenBank/DDBJ whole genome shotgun (WGS) entry which is preliminary data.</text>
</comment>
<gene>
    <name evidence="12" type="ORF">C1H69_05675</name>
</gene>
<evidence type="ECO:0000256" key="8">
    <source>
        <dbReference type="ARBA" id="ARBA00023004"/>
    </source>
</evidence>
<dbReference type="EMBL" id="PNRF01000012">
    <property type="protein sequence ID" value="PMR76530.1"/>
    <property type="molecule type" value="Genomic_DNA"/>
</dbReference>
<evidence type="ECO:0000256" key="9">
    <source>
        <dbReference type="ARBA" id="ARBA00023014"/>
    </source>
</evidence>
<evidence type="ECO:0000256" key="4">
    <source>
        <dbReference type="ARBA" id="ARBA00022630"/>
    </source>
</evidence>
<dbReference type="InterPro" id="IPR001155">
    <property type="entry name" value="OxRdtase_FMN_N"/>
</dbReference>
<dbReference type="PANTHER" id="PTHR42917:SF2">
    <property type="entry name" value="2,4-DIENOYL-COA REDUCTASE [(2E)-ENOYL-COA-PRODUCING]"/>
    <property type="match status" value="1"/>
</dbReference>
<dbReference type="Gene3D" id="3.20.20.70">
    <property type="entry name" value="Aldolase class I"/>
    <property type="match status" value="1"/>
</dbReference>
<dbReference type="GO" id="GO:0046872">
    <property type="term" value="F:metal ion binding"/>
    <property type="evidence" value="ECO:0007669"/>
    <property type="project" value="UniProtKB-KW"/>
</dbReference>
<keyword evidence="13" id="KW-1185">Reference proteome</keyword>
<dbReference type="InterPro" id="IPR023753">
    <property type="entry name" value="FAD/NAD-binding_dom"/>
</dbReference>